<evidence type="ECO:0000256" key="1">
    <source>
        <dbReference type="ARBA" id="ARBA00001966"/>
    </source>
</evidence>
<dbReference type="PROSITE" id="PS51918">
    <property type="entry name" value="RADICAL_SAM"/>
    <property type="match status" value="1"/>
</dbReference>
<gene>
    <name evidence="7" type="ORF">EH230_11440</name>
    <name evidence="8" type="ORF">FLACOL_00217</name>
</gene>
<dbReference type="InterPro" id="IPR006638">
    <property type="entry name" value="Elp3/MiaA/NifB-like_rSAM"/>
</dbReference>
<dbReference type="OrthoDB" id="9801424at2"/>
<dbReference type="EMBL" id="OLKH01000049">
    <property type="protein sequence ID" value="SPE76239.1"/>
    <property type="molecule type" value="Genomic_DNA"/>
</dbReference>
<evidence type="ECO:0000256" key="3">
    <source>
        <dbReference type="ARBA" id="ARBA00022723"/>
    </source>
</evidence>
<organism evidence="8 9">
    <name type="scientific">Flavobacterium columnare</name>
    <dbReference type="NCBI Taxonomy" id="996"/>
    <lineage>
        <taxon>Bacteria</taxon>
        <taxon>Pseudomonadati</taxon>
        <taxon>Bacteroidota</taxon>
        <taxon>Flavobacteriia</taxon>
        <taxon>Flavobacteriales</taxon>
        <taxon>Flavobacteriaceae</taxon>
        <taxon>Flavobacterium</taxon>
    </lineage>
</organism>
<name>A0A2N9P7D1_9FLAO</name>
<dbReference type="Proteomes" id="UP000288951">
    <property type="component" value="Unassembled WGS sequence"/>
</dbReference>
<dbReference type="SFLD" id="SFLDG01082">
    <property type="entry name" value="B12-binding_domain_containing"/>
    <property type="match status" value="1"/>
</dbReference>
<dbReference type="AlphaFoldDB" id="A0A2N9P7D1"/>
<keyword evidence="10" id="KW-1185">Reference proteome</keyword>
<dbReference type="SMART" id="SM00729">
    <property type="entry name" value="Elp3"/>
    <property type="match status" value="1"/>
</dbReference>
<keyword evidence="2" id="KW-0949">S-adenosyl-L-methionine</keyword>
<dbReference type="NCBIfam" id="TIGR03975">
    <property type="entry name" value="rSAM_ocin_1"/>
    <property type="match status" value="1"/>
</dbReference>
<keyword evidence="5" id="KW-0411">Iron-sulfur</keyword>
<protein>
    <submittedName>
        <fullName evidence="8">Radical SAM superfamily protein</fullName>
    </submittedName>
    <submittedName>
        <fullName evidence="7">RiPP maturation radical SAM protein 1</fullName>
    </submittedName>
</protein>
<dbReference type="PANTHER" id="PTHR43409:SF7">
    <property type="entry name" value="BLL1977 PROTEIN"/>
    <property type="match status" value="1"/>
</dbReference>
<reference evidence="7" key="2">
    <citation type="submission" date="2018-12" db="EMBL/GenBank/DDBJ databases">
        <title>Draft genome sequence of Flaovobacterium columnare ARS1 isolated from channel catfish in Alabama.</title>
        <authorList>
            <person name="Cai W."/>
            <person name="Arias C."/>
        </authorList>
    </citation>
    <scope>NUCLEOTIDE SEQUENCE [LARGE SCALE GENOMIC DNA]</scope>
    <source>
        <strain evidence="7">ARS1</strain>
    </source>
</reference>
<evidence type="ECO:0000256" key="4">
    <source>
        <dbReference type="ARBA" id="ARBA00023004"/>
    </source>
</evidence>
<dbReference type="SUPFAM" id="SSF102114">
    <property type="entry name" value="Radical SAM enzymes"/>
    <property type="match status" value="1"/>
</dbReference>
<proteinExistence type="predicted"/>
<evidence type="ECO:0000313" key="9">
    <source>
        <dbReference type="Proteomes" id="UP000238180"/>
    </source>
</evidence>
<dbReference type="SFLD" id="SFLDS00029">
    <property type="entry name" value="Radical_SAM"/>
    <property type="match status" value="1"/>
</dbReference>
<dbReference type="Pfam" id="PF04055">
    <property type="entry name" value="Radical_SAM"/>
    <property type="match status" value="1"/>
</dbReference>
<dbReference type="RefSeq" id="WP_105195275.1">
    <property type="nucleotide sequence ID" value="NZ_OLKH01000049.1"/>
</dbReference>
<evidence type="ECO:0000313" key="10">
    <source>
        <dbReference type="Proteomes" id="UP000288951"/>
    </source>
</evidence>
<evidence type="ECO:0000259" key="6">
    <source>
        <dbReference type="PROSITE" id="PS51918"/>
    </source>
</evidence>
<evidence type="ECO:0000256" key="2">
    <source>
        <dbReference type="ARBA" id="ARBA00022691"/>
    </source>
</evidence>
<dbReference type="InterPro" id="IPR007197">
    <property type="entry name" value="rSAM"/>
</dbReference>
<dbReference type="GO" id="GO:0046872">
    <property type="term" value="F:metal ion binding"/>
    <property type="evidence" value="ECO:0007669"/>
    <property type="project" value="UniProtKB-KW"/>
</dbReference>
<dbReference type="InterPro" id="IPR023984">
    <property type="entry name" value="rSAM_ocin_1"/>
</dbReference>
<dbReference type="Proteomes" id="UP000238180">
    <property type="component" value="Unassembled WGS sequence"/>
</dbReference>
<accession>A0A2N9P7D1</accession>
<keyword evidence="4" id="KW-0408">Iron</keyword>
<comment type="cofactor">
    <cofactor evidence="1">
        <name>[4Fe-4S] cluster</name>
        <dbReference type="ChEBI" id="CHEBI:49883"/>
    </cofactor>
</comment>
<keyword evidence="3" id="KW-0479">Metal-binding</keyword>
<dbReference type="InterPro" id="IPR051198">
    <property type="entry name" value="BchE-like"/>
</dbReference>
<dbReference type="SFLD" id="SFLDF00324">
    <property type="entry name" value="bacteriocin_maturation"/>
    <property type="match status" value="1"/>
</dbReference>
<sequence>MQENIIIVIPPLTLINSPNLGVHNLQSVAKASNFKIEILYSDLIFAKKIGIEVYNYINNELMSPYEQIAERLFANKAHKNIDNNQYINSLLRLKKEKYIENENNLIWDKLFELENKIDEWVDEIIEILINKNAKIVGFSTSHQQTNACITLVNAIKKKDNTIVTLVGGSNCDGKMAKGITSLSKNIDFVFNGESEISFLDFIKQNITKENNCETIIKGQKIKKLDEIPIPNFDDYFNQLKKLNIDYEHNNIWINYETSRGCWWGVDNLCTFCGVNGSDTGYRLKSPKKIVGELMELKTKYNVNNFRMVDTLMPGSYFRNLLPMLVDIKIENIFYEMRADITYNQMKLLKNAGIKFMQIGIEAFSNNILNLINKGATYIENINVLRYARITGITIGWNLLREVPNDCINDWKQTLKIIPYLRHLDPPSGFRPVELARFSPYYETYSKYNITNLKPFDVYSEIFPSNADIDNLAWLFYGDYDCSSRSDLEIIKAIEDEVEYWNELWLNENDFPVLEIISYENEFLIIDNRKIIDTKKTHFINIEQVSVCVLGKQSIHFEKYRDWAITNKLILVVEQDYIPLCTADINIINIYLENDTIK</sequence>
<dbReference type="InterPro" id="IPR058240">
    <property type="entry name" value="rSAM_sf"/>
</dbReference>
<evidence type="ECO:0000313" key="7">
    <source>
        <dbReference type="EMBL" id="RVU91464.1"/>
    </source>
</evidence>
<dbReference type="PANTHER" id="PTHR43409">
    <property type="entry name" value="ANAEROBIC MAGNESIUM-PROTOPORPHYRIN IX MONOMETHYL ESTER CYCLASE-RELATED"/>
    <property type="match status" value="1"/>
</dbReference>
<dbReference type="GO" id="GO:0005829">
    <property type="term" value="C:cytosol"/>
    <property type="evidence" value="ECO:0007669"/>
    <property type="project" value="TreeGrafter"/>
</dbReference>
<dbReference type="GO" id="GO:0003824">
    <property type="term" value="F:catalytic activity"/>
    <property type="evidence" value="ECO:0007669"/>
    <property type="project" value="InterPro"/>
</dbReference>
<dbReference type="EMBL" id="RQSM01000003">
    <property type="protein sequence ID" value="RVU91464.1"/>
    <property type="molecule type" value="Genomic_DNA"/>
</dbReference>
<reference evidence="8" key="1">
    <citation type="submission" date="2018-02" db="EMBL/GenBank/DDBJ databases">
        <authorList>
            <person name="Cohen D.B."/>
            <person name="Kent A.D."/>
        </authorList>
    </citation>
    <scope>NUCLEOTIDE SEQUENCE [LARGE SCALE GENOMIC DNA]</scope>
    <source>
        <strain evidence="8">CIP109753</strain>
    </source>
</reference>
<evidence type="ECO:0000256" key="5">
    <source>
        <dbReference type="ARBA" id="ARBA00023014"/>
    </source>
</evidence>
<evidence type="ECO:0000313" key="8">
    <source>
        <dbReference type="EMBL" id="SPE76239.1"/>
    </source>
</evidence>
<dbReference type="InterPro" id="IPR013785">
    <property type="entry name" value="Aldolase_TIM"/>
</dbReference>
<dbReference type="GO" id="GO:0051536">
    <property type="term" value="F:iron-sulfur cluster binding"/>
    <property type="evidence" value="ECO:0007669"/>
    <property type="project" value="UniProtKB-KW"/>
</dbReference>
<dbReference type="Gene3D" id="3.40.50.280">
    <property type="entry name" value="Cobalamin-binding domain"/>
    <property type="match status" value="1"/>
</dbReference>
<dbReference type="Gene3D" id="3.20.20.70">
    <property type="entry name" value="Aldolase class I"/>
    <property type="match status" value="1"/>
</dbReference>
<feature type="domain" description="Radical SAM core" evidence="6">
    <location>
        <begin position="247"/>
        <end position="478"/>
    </location>
</feature>